<feature type="compositionally biased region" description="Acidic residues" evidence="1">
    <location>
        <begin position="1"/>
        <end position="15"/>
    </location>
</feature>
<organism evidence="2 3">
    <name type="scientific">Mesorhizobium jarvisii</name>
    <dbReference type="NCBI Taxonomy" id="1777867"/>
    <lineage>
        <taxon>Bacteria</taxon>
        <taxon>Pseudomonadati</taxon>
        <taxon>Pseudomonadota</taxon>
        <taxon>Alphaproteobacteria</taxon>
        <taxon>Hyphomicrobiales</taxon>
        <taxon>Phyllobacteriaceae</taxon>
        <taxon>Mesorhizobium</taxon>
    </lineage>
</organism>
<proteinExistence type="predicted"/>
<comment type="caution">
    <text evidence="2">The sequence shown here is derived from an EMBL/GenBank/DDBJ whole genome shotgun (WGS) entry which is preliminary data.</text>
</comment>
<evidence type="ECO:0000256" key="1">
    <source>
        <dbReference type="SAM" id="MobiDB-lite"/>
    </source>
</evidence>
<accession>A0A6M7TDF3</accession>
<dbReference type="Proteomes" id="UP000275530">
    <property type="component" value="Unassembled WGS sequence"/>
</dbReference>
<name>A0A6M7TDF3_9HYPH</name>
<keyword evidence="3" id="KW-1185">Reference proteome</keyword>
<feature type="region of interest" description="Disordered" evidence="1">
    <location>
        <begin position="1"/>
        <end position="58"/>
    </location>
</feature>
<reference evidence="2 3" key="1">
    <citation type="submission" date="2018-09" db="EMBL/GenBank/DDBJ databases">
        <title>Mesorhizobium carmichaelinearum sp. nov. isolated from Carmichaelinea spp. root nodules in New Zealand.</title>
        <authorList>
            <person name="De Meyer S.E."/>
        </authorList>
    </citation>
    <scope>NUCLEOTIDE SEQUENCE [LARGE SCALE GENOMIC DNA]</scope>
    <source>
        <strain evidence="2 3">LMG 28313</strain>
    </source>
</reference>
<dbReference type="AlphaFoldDB" id="A0A6M7TDF3"/>
<dbReference type="EMBL" id="QZXA01000005">
    <property type="protein sequence ID" value="RJT33946.1"/>
    <property type="molecule type" value="Genomic_DNA"/>
</dbReference>
<gene>
    <name evidence="2" type="ORF">D3242_15620</name>
</gene>
<evidence type="ECO:0000313" key="3">
    <source>
        <dbReference type="Proteomes" id="UP000275530"/>
    </source>
</evidence>
<dbReference type="RefSeq" id="WP_064980669.1">
    <property type="nucleotide sequence ID" value="NZ_CP033507.1"/>
</dbReference>
<protein>
    <submittedName>
        <fullName evidence="2">Uncharacterized protein</fullName>
    </submittedName>
</protein>
<sequence length="91" mass="9912">MEADCDLEETADDEPSIGWTDRGPQAGGLNEDCEMDDSDREESGDEHEPSLGWSSATDQNLALADFGTARDVCFFDGEQDGGDAPEQPDYY</sequence>
<feature type="compositionally biased region" description="Acidic residues" evidence="1">
    <location>
        <begin position="31"/>
        <end position="45"/>
    </location>
</feature>
<evidence type="ECO:0000313" key="2">
    <source>
        <dbReference type="EMBL" id="RJT33946.1"/>
    </source>
</evidence>